<name>A0ABD1X1S2_9LAMI</name>
<gene>
    <name evidence="1" type="ORF">Fot_00653</name>
</gene>
<dbReference type="EMBL" id="JBFOLJ010000001">
    <property type="protein sequence ID" value="KAL2555914.1"/>
    <property type="molecule type" value="Genomic_DNA"/>
</dbReference>
<protein>
    <submittedName>
        <fullName evidence="1">Scarecrow-like protein 22</fullName>
    </submittedName>
</protein>
<organism evidence="1 2">
    <name type="scientific">Forsythia ovata</name>
    <dbReference type="NCBI Taxonomy" id="205694"/>
    <lineage>
        <taxon>Eukaryota</taxon>
        <taxon>Viridiplantae</taxon>
        <taxon>Streptophyta</taxon>
        <taxon>Embryophyta</taxon>
        <taxon>Tracheophyta</taxon>
        <taxon>Spermatophyta</taxon>
        <taxon>Magnoliopsida</taxon>
        <taxon>eudicotyledons</taxon>
        <taxon>Gunneridae</taxon>
        <taxon>Pentapetalae</taxon>
        <taxon>asterids</taxon>
        <taxon>lamiids</taxon>
        <taxon>Lamiales</taxon>
        <taxon>Oleaceae</taxon>
        <taxon>Forsythieae</taxon>
        <taxon>Forsythia</taxon>
    </lineage>
</organism>
<reference evidence="2" key="1">
    <citation type="submission" date="2024-07" db="EMBL/GenBank/DDBJ databases">
        <title>Two chromosome-level genome assemblies of Korean endemic species Abeliophyllum distichum and Forsythia ovata (Oleaceae).</title>
        <authorList>
            <person name="Jang H."/>
        </authorList>
    </citation>
    <scope>NUCLEOTIDE SEQUENCE [LARGE SCALE GENOMIC DNA]</scope>
</reference>
<evidence type="ECO:0000313" key="2">
    <source>
        <dbReference type="Proteomes" id="UP001604277"/>
    </source>
</evidence>
<evidence type="ECO:0000313" key="1">
    <source>
        <dbReference type="EMBL" id="KAL2555914.1"/>
    </source>
</evidence>
<dbReference type="AlphaFoldDB" id="A0ABD1X1S2"/>
<sequence>MEKRQDSTTATSSNAGADCELLYVSPFLQIGNISAAITATANTEKCSMDEWESVWSESVVASPGQEQSILRWIMGDVDDPSMSSLKGCANRQWPVGDSGSRL</sequence>
<proteinExistence type="predicted"/>
<accession>A0ABD1X1S2</accession>
<comment type="caution">
    <text evidence="1">The sequence shown here is derived from an EMBL/GenBank/DDBJ whole genome shotgun (WGS) entry which is preliminary data.</text>
</comment>
<dbReference type="Proteomes" id="UP001604277">
    <property type="component" value="Unassembled WGS sequence"/>
</dbReference>
<keyword evidence="2" id="KW-1185">Reference proteome</keyword>